<reference evidence="1" key="2">
    <citation type="submission" date="2015-03" db="EMBL/GenBank/DDBJ databases">
        <authorList>
            <person name="Chow C.-E.T."/>
            <person name="Winget D.M."/>
            <person name="White R.A.III."/>
            <person name="Hallam S.J."/>
            <person name="Suttle C.A."/>
        </authorList>
    </citation>
    <scope>NUCLEOTIDE SEQUENCE</scope>
    <source>
        <strain evidence="1">Anoxic2_3</strain>
    </source>
</reference>
<sequence>MFNIRFQLQTLRREPPKLLRREGFPRSRGRSSLWIQAALACRGPRSSTGLACRLGRQTDRTGCQVALQSLLTSQRHSPFVSPAGAVRTASLSFSIASSFQISSGSMFRPRIMFERLLIPSATASL</sequence>
<organism evidence="1">
    <name type="scientific">uncultured marine virus</name>
    <dbReference type="NCBI Taxonomy" id="186617"/>
    <lineage>
        <taxon>Viruses</taxon>
        <taxon>environmental samples</taxon>
    </lineage>
</organism>
<name>A0A0F7L2U3_9VIRU</name>
<accession>A0A0F7L2U3</accession>
<protein>
    <submittedName>
        <fullName evidence="1">Uncharacterized protein</fullName>
    </submittedName>
</protein>
<reference evidence="1" key="1">
    <citation type="journal article" date="2015" name="Front. Microbiol.">
        <title>Combining genomic sequencing methods to explore viral diversity and reveal potential virus-host interactions.</title>
        <authorList>
            <person name="Chow C.E."/>
            <person name="Winget D.M."/>
            <person name="White R.A.III."/>
            <person name="Hallam S.J."/>
            <person name="Suttle C.A."/>
        </authorList>
    </citation>
    <scope>NUCLEOTIDE SEQUENCE</scope>
    <source>
        <strain evidence="1">Anoxic2_3</strain>
    </source>
</reference>
<dbReference type="EMBL" id="KR029587">
    <property type="protein sequence ID" value="AKH46879.1"/>
    <property type="molecule type" value="Genomic_DNA"/>
</dbReference>
<evidence type="ECO:0000313" key="1">
    <source>
        <dbReference type="EMBL" id="AKH46879.1"/>
    </source>
</evidence>
<proteinExistence type="predicted"/>